<comment type="caution">
    <text evidence="2">The sequence shown here is derived from an EMBL/GenBank/DDBJ whole genome shotgun (WGS) entry which is preliminary data.</text>
</comment>
<dbReference type="PIRSF" id="PIRSF009320">
    <property type="entry name" value="Nuc_binding_HP_1000"/>
    <property type="match status" value="1"/>
</dbReference>
<protein>
    <submittedName>
        <fullName evidence="2">Cobyrinic acid a,c-diamide synthase</fullName>
    </submittedName>
</protein>
<organism evidence="2 3">
    <name type="scientific">Tsukamurella pseudospumae</name>
    <dbReference type="NCBI Taxonomy" id="239498"/>
    <lineage>
        <taxon>Bacteria</taxon>
        <taxon>Bacillati</taxon>
        <taxon>Actinomycetota</taxon>
        <taxon>Actinomycetes</taxon>
        <taxon>Mycobacteriales</taxon>
        <taxon>Tsukamurellaceae</taxon>
        <taxon>Tsukamurella</taxon>
    </lineage>
</organism>
<dbReference type="EMBL" id="LSRF01000042">
    <property type="protein sequence ID" value="KXP09179.1"/>
    <property type="molecule type" value="Genomic_DNA"/>
</dbReference>
<dbReference type="PANTHER" id="PTHR13696">
    <property type="entry name" value="P-LOOP CONTAINING NUCLEOSIDE TRIPHOSPHATE HYDROLASE"/>
    <property type="match status" value="1"/>
</dbReference>
<reference evidence="3" key="1">
    <citation type="submission" date="2016-02" db="EMBL/GenBank/DDBJ databases">
        <authorList>
            <person name="Wen L."/>
            <person name="He K."/>
            <person name="Yang H."/>
        </authorList>
    </citation>
    <scope>NUCLEOTIDE SEQUENCE [LARGE SCALE GENOMIC DNA]</scope>
    <source>
        <strain evidence="3">JCM 15929</strain>
    </source>
</reference>
<dbReference type="CDD" id="cd02042">
    <property type="entry name" value="ParAB_family"/>
    <property type="match status" value="1"/>
</dbReference>
<dbReference type="InterPro" id="IPR002586">
    <property type="entry name" value="CobQ/CobB/MinD/ParA_Nub-bd_dom"/>
</dbReference>
<feature type="non-terminal residue" evidence="2">
    <location>
        <position position="204"/>
    </location>
</feature>
<accession>A0A138AFL7</accession>
<dbReference type="STRING" id="239498.AXK60_25070"/>
<name>A0A138AFL7_9ACTN</name>
<dbReference type="InterPro" id="IPR027417">
    <property type="entry name" value="P-loop_NTPase"/>
</dbReference>
<dbReference type="InterPro" id="IPR048089">
    <property type="entry name" value="McdA"/>
</dbReference>
<proteinExistence type="predicted"/>
<feature type="domain" description="CobQ/CobB/MinD/ParA nucleotide binding" evidence="1">
    <location>
        <begin position="5"/>
        <end position="188"/>
    </location>
</feature>
<dbReference type="NCBIfam" id="NF041546">
    <property type="entry name" value="ParA_partition"/>
    <property type="match status" value="1"/>
</dbReference>
<dbReference type="AlphaFoldDB" id="A0A138AFL7"/>
<evidence type="ECO:0000259" key="1">
    <source>
        <dbReference type="Pfam" id="PF01656"/>
    </source>
</evidence>
<dbReference type="Pfam" id="PF01656">
    <property type="entry name" value="CbiA"/>
    <property type="match status" value="1"/>
</dbReference>
<sequence length="204" mass="21541">MTTYTFTNQKGGVGKSTTAINFAGSLAHDLGRRVLFVDADPQGTALDWSAARSAAEHPHLFTVVGYPRVGLHKELAAMAAGYDDVVIDNPARATDIPRSNLLAADVVVVPLQPSPADLWATADVLTLLSEASAFKENLKIVFLVSRRGVGTNLGKSIKTSLAGLPYPVLDTTIANRVGYAEALVDGSTVIEVDPEGQAADEIRN</sequence>
<dbReference type="PANTHER" id="PTHR13696:SF96">
    <property type="entry name" value="COBQ_COBB_MIND_PARA NUCLEOTIDE BINDING DOMAIN-CONTAINING PROTEIN"/>
    <property type="match status" value="1"/>
</dbReference>
<dbReference type="RefSeq" id="WP_068571556.1">
    <property type="nucleotide sequence ID" value="NZ_LSRF01000042.1"/>
</dbReference>
<dbReference type="InterPro" id="IPR050678">
    <property type="entry name" value="DNA_Partitioning_ATPase"/>
</dbReference>
<dbReference type="Proteomes" id="UP000070258">
    <property type="component" value="Unassembled WGS sequence"/>
</dbReference>
<gene>
    <name evidence="2" type="ORF">AXK60_25070</name>
</gene>
<dbReference type="Gene3D" id="3.40.50.300">
    <property type="entry name" value="P-loop containing nucleotide triphosphate hydrolases"/>
    <property type="match status" value="1"/>
</dbReference>
<dbReference type="SUPFAM" id="SSF52540">
    <property type="entry name" value="P-loop containing nucleoside triphosphate hydrolases"/>
    <property type="match status" value="1"/>
</dbReference>
<evidence type="ECO:0000313" key="3">
    <source>
        <dbReference type="Proteomes" id="UP000070258"/>
    </source>
</evidence>
<evidence type="ECO:0000313" key="2">
    <source>
        <dbReference type="EMBL" id="KXP09179.1"/>
    </source>
</evidence>